<dbReference type="GO" id="GO:0004342">
    <property type="term" value="F:glucosamine-6-phosphate deaminase activity"/>
    <property type="evidence" value="ECO:0007669"/>
    <property type="project" value="UniProtKB-UniRule"/>
</dbReference>
<feature type="active site" description="For ring-opening step" evidence="3">
    <location>
        <position position="141"/>
    </location>
</feature>
<feature type="active site" description="For ring-opening step" evidence="3">
    <location>
        <position position="134"/>
    </location>
</feature>
<gene>
    <name evidence="3 5" type="primary">nagB</name>
    <name evidence="5" type="ORF">G7Y31_02135</name>
</gene>
<feature type="site" description="Part of the allosteric site" evidence="3">
    <location>
        <position position="151"/>
    </location>
</feature>
<evidence type="ECO:0000256" key="2">
    <source>
        <dbReference type="ARBA" id="ARBA00023277"/>
    </source>
</evidence>
<keyword evidence="3" id="KW-0021">Allosteric enzyme</keyword>
<dbReference type="NCBIfam" id="TIGR00502">
    <property type="entry name" value="nagB"/>
    <property type="match status" value="1"/>
</dbReference>
<evidence type="ECO:0000313" key="6">
    <source>
        <dbReference type="Proteomes" id="UP000594681"/>
    </source>
</evidence>
<dbReference type="InterPro" id="IPR037171">
    <property type="entry name" value="NagB/RpiA_transferase-like"/>
</dbReference>
<dbReference type="NCBIfam" id="NF001684">
    <property type="entry name" value="PRK00443.1-4"/>
    <property type="match status" value="1"/>
</dbReference>
<dbReference type="PROSITE" id="PS01161">
    <property type="entry name" value="GLC_GALNAC_ISOMERASE"/>
    <property type="match status" value="1"/>
</dbReference>
<reference evidence="5 6" key="1">
    <citation type="submission" date="2020-11" db="EMBL/GenBank/DDBJ databases">
        <title>Corynebacterium sp. ZJ-599.</title>
        <authorList>
            <person name="Zhou J."/>
        </authorList>
    </citation>
    <scope>NUCLEOTIDE SEQUENCE [LARGE SCALE GENOMIC DNA]</scope>
    <source>
        <strain evidence="5 6">ZJ-599</strain>
    </source>
</reference>
<dbReference type="EMBL" id="CP064954">
    <property type="protein sequence ID" value="QPK79531.1"/>
    <property type="molecule type" value="Genomic_DNA"/>
</dbReference>
<dbReference type="UniPathway" id="UPA00629">
    <property type="reaction ID" value="UER00684"/>
</dbReference>
<dbReference type="CDD" id="cd01399">
    <property type="entry name" value="GlcN6P_deaminase"/>
    <property type="match status" value="1"/>
</dbReference>
<keyword evidence="1 3" id="KW-0378">Hydrolase</keyword>
<organism evidence="5 6">
    <name type="scientific">Corynebacterium lizhenjunii</name>
    <dbReference type="NCBI Taxonomy" id="2709394"/>
    <lineage>
        <taxon>Bacteria</taxon>
        <taxon>Bacillati</taxon>
        <taxon>Actinomycetota</taxon>
        <taxon>Actinomycetes</taxon>
        <taxon>Mycobacteriales</taxon>
        <taxon>Corynebacteriaceae</taxon>
        <taxon>Corynebacterium</taxon>
    </lineage>
</organism>
<dbReference type="GO" id="GO:0005975">
    <property type="term" value="P:carbohydrate metabolic process"/>
    <property type="evidence" value="ECO:0007669"/>
    <property type="project" value="InterPro"/>
</dbReference>
<dbReference type="GO" id="GO:0006043">
    <property type="term" value="P:glucosamine catabolic process"/>
    <property type="evidence" value="ECO:0007669"/>
    <property type="project" value="TreeGrafter"/>
</dbReference>
<dbReference type="PANTHER" id="PTHR11280">
    <property type="entry name" value="GLUCOSAMINE-6-PHOSPHATE ISOMERASE"/>
    <property type="match status" value="1"/>
</dbReference>
<comment type="activity regulation">
    <text evidence="3">Allosterically activated by N-acetylglucosamine 6-phosphate (GlcNAc6P).</text>
</comment>
<dbReference type="Proteomes" id="UP000594681">
    <property type="component" value="Chromosome"/>
</dbReference>
<accession>A0A7T0PAW7</accession>
<dbReference type="InterPro" id="IPR018321">
    <property type="entry name" value="Glucosamine6P_isomerase_CS"/>
</dbReference>
<keyword evidence="6" id="KW-1185">Reference proteome</keyword>
<evidence type="ECO:0000256" key="3">
    <source>
        <dbReference type="HAMAP-Rule" id="MF_01241"/>
    </source>
</evidence>
<dbReference type="Pfam" id="PF01182">
    <property type="entry name" value="Glucosamine_iso"/>
    <property type="match status" value="1"/>
</dbReference>
<comment type="caution">
    <text evidence="3">Lacks conserved residue(s) required for the propagation of feature annotation.</text>
</comment>
<dbReference type="Gene3D" id="3.40.50.1360">
    <property type="match status" value="1"/>
</dbReference>
<feature type="active site" description="Proton acceptor; for enolization step" evidence="3">
    <location>
        <position position="65"/>
    </location>
</feature>
<name>A0A7T0PAW7_9CORY</name>
<evidence type="ECO:0000313" key="5">
    <source>
        <dbReference type="EMBL" id="QPK79531.1"/>
    </source>
</evidence>
<proteinExistence type="inferred from homology"/>
<feature type="active site" description="Proton acceptor; for ring-opening step" evidence="3">
    <location>
        <position position="136"/>
    </location>
</feature>
<dbReference type="AlphaFoldDB" id="A0A7T0PAW7"/>
<comment type="function">
    <text evidence="3">Catalyzes the reversible isomerization-deamination of glucosamine 6-phosphate (GlcN6P) to form fructose 6-phosphate (Fru6P) and ammonium ion.</text>
</comment>
<dbReference type="EC" id="3.5.99.6" evidence="3"/>
<dbReference type="KEGG" id="cliz:G7Y31_02135"/>
<dbReference type="RefSeq" id="WP_165008665.1">
    <property type="nucleotide sequence ID" value="NZ_CP064954.1"/>
</dbReference>
<dbReference type="HAMAP" id="MF_01241">
    <property type="entry name" value="GlcN6P_deamin"/>
    <property type="match status" value="1"/>
</dbReference>
<feature type="site" description="Part of the allosteric site" evidence="3">
    <location>
        <position position="154"/>
    </location>
</feature>
<feature type="site" description="Part of the allosteric site" evidence="3">
    <location>
        <position position="153"/>
    </location>
</feature>
<dbReference type="GO" id="GO:0019262">
    <property type="term" value="P:N-acetylneuraminate catabolic process"/>
    <property type="evidence" value="ECO:0007669"/>
    <property type="project" value="UniProtKB-UniRule"/>
</dbReference>
<feature type="domain" description="Glucosamine/galactosamine-6-phosphate isomerase" evidence="4">
    <location>
        <begin position="26"/>
        <end position="225"/>
    </location>
</feature>
<comment type="catalytic activity">
    <reaction evidence="3">
        <text>alpha-D-glucosamine 6-phosphate + H2O = beta-D-fructose 6-phosphate + NH4(+)</text>
        <dbReference type="Rhea" id="RHEA:12172"/>
        <dbReference type="ChEBI" id="CHEBI:15377"/>
        <dbReference type="ChEBI" id="CHEBI:28938"/>
        <dbReference type="ChEBI" id="CHEBI:57634"/>
        <dbReference type="ChEBI" id="CHEBI:75989"/>
        <dbReference type="EC" id="3.5.99.6"/>
    </reaction>
</comment>
<dbReference type="GO" id="GO:0006046">
    <property type="term" value="P:N-acetylglucosamine catabolic process"/>
    <property type="evidence" value="ECO:0007669"/>
    <property type="project" value="UniProtKB-UniRule"/>
</dbReference>
<dbReference type="InterPro" id="IPR006148">
    <property type="entry name" value="Glc/Gal-6P_isomerase"/>
</dbReference>
<comment type="pathway">
    <text evidence="3">Amino-sugar metabolism; N-acetylneuraminate degradation; D-fructose 6-phosphate from N-acetylneuraminate: step 5/5.</text>
</comment>
<evidence type="ECO:0000259" key="4">
    <source>
        <dbReference type="Pfam" id="PF01182"/>
    </source>
</evidence>
<evidence type="ECO:0000256" key="1">
    <source>
        <dbReference type="ARBA" id="ARBA00022801"/>
    </source>
</evidence>
<dbReference type="SUPFAM" id="SSF100950">
    <property type="entry name" value="NagB/RpiA/CoA transferase-like"/>
    <property type="match status" value="1"/>
</dbReference>
<dbReference type="GO" id="GO:0042802">
    <property type="term" value="F:identical protein binding"/>
    <property type="evidence" value="ECO:0007669"/>
    <property type="project" value="TreeGrafter"/>
</dbReference>
<keyword evidence="2 3" id="KW-0119">Carbohydrate metabolism</keyword>
<comment type="similarity">
    <text evidence="3">Belongs to the glucosamine/galactosamine-6-phosphate isomerase family. NagB subfamily.</text>
</comment>
<dbReference type="GO" id="GO:0005737">
    <property type="term" value="C:cytoplasm"/>
    <property type="evidence" value="ECO:0007669"/>
    <property type="project" value="TreeGrafter"/>
</dbReference>
<protein>
    <recommendedName>
        <fullName evidence="3">Glucosamine-6-phosphate deaminase</fullName>
        <ecNumber evidence="3">3.5.99.6</ecNumber>
    </recommendedName>
    <alternativeName>
        <fullName evidence="3">GlcN6P deaminase</fullName>
        <shortName evidence="3">GNPDA</shortName>
    </alternativeName>
    <alternativeName>
        <fullName evidence="3">Glucosamine-6-phosphate isomerase</fullName>
    </alternativeName>
</protein>
<sequence length="258" mass="27691">MEVIIRPTERDCAVVAADIVERYVRCGATLGLATGSTPVGTYAELIARHRDQGLSFAQCRAFLLDEYVGLPREHEQSYYRTIRREFTAHVDLDDAAVASPDGTAPHPGEAAAAYDAAIAAAGGVDIQILGVGTDGHIAFNEPGSSLASRTRMKTLHPDTVRDNSRFFGGDSAAVPRHVLTQGIGTIREARHLVLLAFGESKASAVRALVEGPVAAVCPASALQLHPQATVIVDEAAAGLLEHTEYYRFAYDNKPDWQR</sequence>
<feature type="site" description="Part of the allosteric site" evidence="3">
    <location>
        <position position="144"/>
    </location>
</feature>
<dbReference type="InterPro" id="IPR004547">
    <property type="entry name" value="Glucosamine6P_isomerase"/>
</dbReference>
<dbReference type="PANTHER" id="PTHR11280:SF5">
    <property type="entry name" value="GLUCOSAMINE-6-PHOSPHATE ISOMERASE"/>
    <property type="match status" value="1"/>
</dbReference>